<evidence type="ECO:0008006" key="4">
    <source>
        <dbReference type="Google" id="ProtNLM"/>
    </source>
</evidence>
<evidence type="ECO:0000313" key="2">
    <source>
        <dbReference type="EMBL" id="MFE9603905.1"/>
    </source>
</evidence>
<protein>
    <recommendedName>
        <fullName evidence="4">HTH gntR-type domain-containing protein</fullName>
    </recommendedName>
</protein>
<dbReference type="EMBL" id="JBIAHM010000014">
    <property type="protein sequence ID" value="MFE9603905.1"/>
    <property type="molecule type" value="Genomic_DNA"/>
</dbReference>
<dbReference type="InterPro" id="IPR036388">
    <property type="entry name" value="WH-like_DNA-bd_sf"/>
</dbReference>
<proteinExistence type="predicted"/>
<dbReference type="RefSeq" id="WP_388112920.1">
    <property type="nucleotide sequence ID" value="NZ_JBIAHM010000014.1"/>
</dbReference>
<accession>A0ABW6MGR7</accession>
<dbReference type="Proteomes" id="UP001601303">
    <property type="component" value="Unassembled WGS sequence"/>
</dbReference>
<evidence type="ECO:0000313" key="3">
    <source>
        <dbReference type="Proteomes" id="UP001601303"/>
    </source>
</evidence>
<reference evidence="2 3" key="1">
    <citation type="submission" date="2024-10" db="EMBL/GenBank/DDBJ databases">
        <title>The Natural Products Discovery Center: Release of the First 8490 Sequenced Strains for Exploring Actinobacteria Biosynthetic Diversity.</title>
        <authorList>
            <person name="Kalkreuter E."/>
            <person name="Kautsar S.A."/>
            <person name="Yang D."/>
            <person name="Bader C.D."/>
            <person name="Teijaro C.N."/>
            <person name="Fluegel L."/>
            <person name="Davis C.M."/>
            <person name="Simpson J.R."/>
            <person name="Lauterbach L."/>
            <person name="Steele A.D."/>
            <person name="Gui C."/>
            <person name="Meng S."/>
            <person name="Li G."/>
            <person name="Viehrig K."/>
            <person name="Ye F."/>
            <person name="Su P."/>
            <person name="Kiefer A.F."/>
            <person name="Nichols A."/>
            <person name="Cepeda A.J."/>
            <person name="Yan W."/>
            <person name="Fan B."/>
            <person name="Jiang Y."/>
            <person name="Adhikari A."/>
            <person name="Zheng C.-J."/>
            <person name="Schuster L."/>
            <person name="Cowan T.M."/>
            <person name="Smanski M.J."/>
            <person name="Chevrette M.G."/>
            <person name="De Carvalho L.P.S."/>
            <person name="Shen B."/>
        </authorList>
    </citation>
    <scope>NUCLEOTIDE SEQUENCE [LARGE SCALE GENOMIC DNA]</scope>
    <source>
        <strain evidence="2 3">NPDC006488</strain>
    </source>
</reference>
<name>A0ABW6MGR7_9ACTN</name>
<keyword evidence="3" id="KW-1185">Reference proteome</keyword>
<organism evidence="2 3">
    <name type="scientific">Streptomyces hokutonensis</name>
    <dbReference type="NCBI Taxonomy" id="1306990"/>
    <lineage>
        <taxon>Bacteria</taxon>
        <taxon>Bacillati</taxon>
        <taxon>Actinomycetota</taxon>
        <taxon>Actinomycetes</taxon>
        <taxon>Kitasatosporales</taxon>
        <taxon>Streptomycetaceae</taxon>
        <taxon>Streptomyces</taxon>
    </lineage>
</organism>
<gene>
    <name evidence="2" type="ORF">ACFYNQ_35745</name>
</gene>
<evidence type="ECO:0000256" key="1">
    <source>
        <dbReference type="SAM" id="MobiDB-lite"/>
    </source>
</evidence>
<feature type="compositionally biased region" description="Basic and acidic residues" evidence="1">
    <location>
        <begin position="1"/>
        <end position="11"/>
    </location>
</feature>
<comment type="caution">
    <text evidence="2">The sequence shown here is derived from an EMBL/GenBank/DDBJ whole genome shotgun (WGS) entry which is preliminary data.</text>
</comment>
<sequence>MAADLRREIGEGRYGSGGRLPSEGELAERYSGGTGSSRTLSKMRQSPGNSRTSSWSSGRRVISVKVR</sequence>
<feature type="region of interest" description="Disordered" evidence="1">
    <location>
        <begin position="1"/>
        <end position="67"/>
    </location>
</feature>
<feature type="compositionally biased region" description="Polar residues" evidence="1">
    <location>
        <begin position="36"/>
        <end position="57"/>
    </location>
</feature>
<dbReference type="Gene3D" id="1.10.10.10">
    <property type="entry name" value="Winged helix-like DNA-binding domain superfamily/Winged helix DNA-binding domain"/>
    <property type="match status" value="1"/>
</dbReference>